<feature type="region of interest" description="Disordered" evidence="3">
    <location>
        <begin position="66"/>
        <end position="96"/>
    </location>
</feature>
<feature type="region of interest" description="Disordered" evidence="3">
    <location>
        <begin position="40"/>
        <end position="59"/>
    </location>
</feature>
<feature type="domain" description="Hepatitis C virus Core protein N-terminal" evidence="4">
    <location>
        <begin position="5"/>
        <end position="78"/>
    </location>
</feature>
<organism evidence="5">
    <name type="scientific">Hepacivirus hominis</name>
    <dbReference type="NCBI Taxonomy" id="3052230"/>
    <lineage>
        <taxon>Viruses</taxon>
        <taxon>Riboviria</taxon>
        <taxon>Orthornavirae</taxon>
        <taxon>Kitrinoviricota</taxon>
        <taxon>Flasuviricetes</taxon>
        <taxon>Amarillovirales</taxon>
        <taxon>Flaviviridae</taxon>
        <taxon>Hepacivirus</taxon>
    </lineage>
</organism>
<dbReference type="GO" id="GO:0030430">
    <property type="term" value="C:host cell cytoplasm"/>
    <property type="evidence" value="ECO:0007669"/>
    <property type="project" value="UniProtKB-SubCell"/>
</dbReference>
<feature type="non-terminal residue" evidence="5">
    <location>
        <position position="96"/>
    </location>
</feature>
<feature type="non-terminal residue" evidence="5">
    <location>
        <position position="1"/>
    </location>
</feature>
<dbReference type="GO" id="GO:0005198">
    <property type="term" value="F:structural molecule activity"/>
    <property type="evidence" value="ECO:0007669"/>
    <property type="project" value="InterPro"/>
</dbReference>
<sequence length="96" mass="10405">ETIIFQVGGRISPLYFFFLLGAPGPGLGGREKIKNYPRPQARGKLLPKPNGPQARGGVWPHTLCPFIENRDEGGEGGAWLPPAPPHSGPRRTPDLQ</sequence>
<dbReference type="Pfam" id="PF01543">
    <property type="entry name" value="HCV_capsid"/>
    <property type="match status" value="1"/>
</dbReference>
<evidence type="ECO:0000259" key="4">
    <source>
        <dbReference type="Pfam" id="PF01543"/>
    </source>
</evidence>
<name>D1G2E1_9HEPC</name>
<accession>D1G2E1</accession>
<comment type="subcellular location">
    <subcellularLocation>
        <location evidence="1">Host cytoplasm</location>
    </subcellularLocation>
</comment>
<dbReference type="InterPro" id="IPR002522">
    <property type="entry name" value="HCV_core_N"/>
</dbReference>
<dbReference type="GO" id="GO:0019028">
    <property type="term" value="C:viral capsid"/>
    <property type="evidence" value="ECO:0007669"/>
    <property type="project" value="InterPro"/>
</dbReference>
<dbReference type="EMBL" id="FJ515116">
    <property type="protein sequence ID" value="ACT37164.1"/>
    <property type="molecule type" value="Genomic_RNA"/>
</dbReference>
<protein>
    <submittedName>
        <fullName evidence="5">Polyprotein</fullName>
    </submittedName>
</protein>
<keyword evidence="2" id="KW-1035">Host cytoplasm</keyword>
<evidence type="ECO:0000313" key="5">
    <source>
        <dbReference type="EMBL" id="ACT37164.1"/>
    </source>
</evidence>
<reference evidence="5" key="1">
    <citation type="submission" date="2008-12" db="EMBL/GenBank/DDBJ databases">
        <authorList>
            <person name="Chen Y.-M."/>
            <person name="Chen T.-L."/>
            <person name="Lee C.-M."/>
            <person name="Lee Y.-M."/>
            <person name="Chen C.-Y."/>
            <person name="Lin H.-J."/>
        </authorList>
    </citation>
    <scope>NUCLEOTIDE SEQUENCE</scope>
    <source>
        <strain evidence="5">D272</strain>
    </source>
</reference>
<reference evidence="5" key="2">
    <citation type="journal article" date="2009" name="J. Med. Virol.">
        <title>Molecular epidemiology of HCV genotypes among injection drug users in Taiwan: Full-length sequences of two new subtype 6w strains and a recombinant form_2b6w.</title>
        <authorList>
            <person name="Lee Y.M."/>
            <person name="Lin H.J."/>
            <person name="Chen Y.J."/>
            <person name="Lee C.M."/>
            <person name="Wang S.F."/>
            <person name="Chang K.Y."/>
            <person name="Chen T.L."/>
            <person name="Liu H.F."/>
            <person name="Chen Y.M."/>
        </authorList>
    </citation>
    <scope>NUCLEOTIDE SEQUENCE</scope>
    <source>
        <strain evidence="5">D272</strain>
    </source>
</reference>
<evidence type="ECO:0000256" key="3">
    <source>
        <dbReference type="SAM" id="MobiDB-lite"/>
    </source>
</evidence>
<evidence type="ECO:0000256" key="2">
    <source>
        <dbReference type="ARBA" id="ARBA00023200"/>
    </source>
</evidence>
<evidence type="ECO:0000256" key="1">
    <source>
        <dbReference type="ARBA" id="ARBA00004192"/>
    </source>
</evidence>
<proteinExistence type="predicted"/>